<dbReference type="PRINTS" id="PR00081">
    <property type="entry name" value="GDHRDH"/>
</dbReference>
<dbReference type="AlphaFoldDB" id="A0A450T863"/>
<name>A0A450T863_9GAMM</name>
<gene>
    <name evidence="5" type="ORF">BECKFW1821A_GA0114235_11384</name>
    <name evidence="4" type="ORF">BECKFW1821B_GA0114236_10203</name>
</gene>
<dbReference type="InterPro" id="IPR057326">
    <property type="entry name" value="KR_dom"/>
</dbReference>
<comment type="similarity">
    <text evidence="1 2">Belongs to the short-chain dehydrogenases/reductases (SDR) family.</text>
</comment>
<reference evidence="5" key="1">
    <citation type="submission" date="2019-02" db="EMBL/GenBank/DDBJ databases">
        <authorList>
            <person name="Gruber-Vodicka R. H."/>
            <person name="Seah K. B. B."/>
        </authorList>
    </citation>
    <scope>NUCLEOTIDE SEQUENCE</scope>
    <source>
        <strain evidence="4">BECK_BZ106</strain>
        <strain evidence="5">BECK_BZ15</strain>
    </source>
</reference>
<dbReference type="EMBL" id="CAADFD010000020">
    <property type="protein sequence ID" value="VFJ54722.1"/>
    <property type="molecule type" value="Genomic_DNA"/>
</dbReference>
<dbReference type="EMBL" id="CAADEW010000138">
    <property type="protein sequence ID" value="VFJ62923.1"/>
    <property type="molecule type" value="Genomic_DNA"/>
</dbReference>
<dbReference type="InterPro" id="IPR002347">
    <property type="entry name" value="SDR_fam"/>
</dbReference>
<dbReference type="Pfam" id="PF00106">
    <property type="entry name" value="adh_short"/>
    <property type="match status" value="1"/>
</dbReference>
<dbReference type="PRINTS" id="PR00080">
    <property type="entry name" value="SDRFAMILY"/>
</dbReference>
<dbReference type="GO" id="GO:0032787">
    <property type="term" value="P:monocarboxylic acid metabolic process"/>
    <property type="evidence" value="ECO:0007669"/>
    <property type="project" value="UniProtKB-ARBA"/>
</dbReference>
<evidence type="ECO:0000256" key="1">
    <source>
        <dbReference type="ARBA" id="ARBA00006484"/>
    </source>
</evidence>
<protein>
    <submittedName>
        <fullName evidence="5">3-oxoacyl-[acyl-carrier protein] reductase</fullName>
    </submittedName>
</protein>
<dbReference type="PROSITE" id="PS00061">
    <property type="entry name" value="ADH_SHORT"/>
    <property type="match status" value="1"/>
</dbReference>
<organism evidence="5">
    <name type="scientific">Candidatus Kentrum sp. FW</name>
    <dbReference type="NCBI Taxonomy" id="2126338"/>
    <lineage>
        <taxon>Bacteria</taxon>
        <taxon>Pseudomonadati</taxon>
        <taxon>Pseudomonadota</taxon>
        <taxon>Gammaproteobacteria</taxon>
        <taxon>Candidatus Kentrum</taxon>
    </lineage>
</organism>
<accession>A0A450T863</accession>
<dbReference type="SUPFAM" id="SSF51735">
    <property type="entry name" value="NAD(P)-binding Rossmann-fold domains"/>
    <property type="match status" value="1"/>
</dbReference>
<dbReference type="SMART" id="SM00822">
    <property type="entry name" value="PKS_KR"/>
    <property type="match status" value="1"/>
</dbReference>
<sequence length="272" mass="29143">MDLGINGKVALVTGGNRGIGLASALEMAREGCNVIITDKDEAGLIRAERRIRALGVKTLVVLADLEEASGADKVVSAAFDEFGQVDILFNNAGHIHPCTTISATDTEWESQINIHLMACVRTCRAIIPKMIEKKWGRIINMSSTAGITPGRGVPDYSAAKAAVINYTQSIAMEFSKYGICATALCPGFVHTRIWEGFFHPEAPEKSNDETENLISKSIQSLAKDVSGVKRFARPEEIGKVVTFLASESASFVSGCTIQVDGGALAGIELKKR</sequence>
<dbReference type="FunFam" id="3.40.50.720:FF:000084">
    <property type="entry name" value="Short-chain dehydrogenase reductase"/>
    <property type="match status" value="1"/>
</dbReference>
<evidence type="ECO:0000313" key="5">
    <source>
        <dbReference type="EMBL" id="VFJ62923.1"/>
    </source>
</evidence>
<dbReference type="InterPro" id="IPR020904">
    <property type="entry name" value="Sc_DH/Rdtase_CS"/>
</dbReference>
<evidence type="ECO:0000256" key="2">
    <source>
        <dbReference type="RuleBase" id="RU000363"/>
    </source>
</evidence>
<feature type="domain" description="Ketoreductase" evidence="3">
    <location>
        <begin position="8"/>
        <end position="187"/>
    </location>
</feature>
<proteinExistence type="inferred from homology"/>
<dbReference type="PANTHER" id="PTHR42879:SF2">
    <property type="entry name" value="3-OXOACYL-[ACYL-CARRIER-PROTEIN] REDUCTASE FABG"/>
    <property type="match status" value="1"/>
</dbReference>
<dbReference type="PANTHER" id="PTHR42879">
    <property type="entry name" value="3-OXOACYL-(ACYL-CARRIER-PROTEIN) REDUCTASE"/>
    <property type="match status" value="1"/>
</dbReference>
<evidence type="ECO:0000313" key="4">
    <source>
        <dbReference type="EMBL" id="VFJ54722.1"/>
    </source>
</evidence>
<dbReference type="InterPro" id="IPR036291">
    <property type="entry name" value="NAD(P)-bd_dom_sf"/>
</dbReference>
<evidence type="ECO:0000259" key="3">
    <source>
        <dbReference type="SMART" id="SM00822"/>
    </source>
</evidence>
<dbReference type="InterPro" id="IPR050259">
    <property type="entry name" value="SDR"/>
</dbReference>
<dbReference type="Gene3D" id="3.40.50.720">
    <property type="entry name" value="NAD(P)-binding Rossmann-like Domain"/>
    <property type="match status" value="1"/>
</dbReference>